<reference evidence="3" key="1">
    <citation type="submission" date="2015-10" db="EMBL/GenBank/DDBJ databases">
        <title>Complete Genome Sequencing of Klebsiella sp. strain G5.</title>
        <authorList>
            <person name="Chan K.-G."/>
            <person name="Chen J.-W."/>
        </authorList>
    </citation>
    <scope>NUCLEOTIDE SEQUENCE [LARGE SCALE GENOMIC DNA]</scope>
    <source>
        <strain evidence="3">G5</strain>
    </source>
</reference>
<dbReference type="Pfam" id="PF13476">
    <property type="entry name" value="AAA_23"/>
    <property type="match status" value="1"/>
</dbReference>
<feature type="domain" description="AAA+ ATPase" evidence="1">
    <location>
        <begin position="69"/>
        <end position="332"/>
    </location>
</feature>
<accession>A0A806X6S3</accession>
<dbReference type="InterPro" id="IPR051396">
    <property type="entry name" value="Bact_Antivir_Def_Nuclease"/>
</dbReference>
<name>A0A806X6S3_9ENTR</name>
<dbReference type="InterPro" id="IPR003959">
    <property type="entry name" value="ATPase_AAA_core"/>
</dbReference>
<dbReference type="AlphaFoldDB" id="A0A806X6S3"/>
<dbReference type="InterPro" id="IPR038729">
    <property type="entry name" value="Rad50/SbcC_AAA"/>
</dbReference>
<organism evidence="2 3">
    <name type="scientific">[Enterobacter] lignolyticus</name>
    <dbReference type="NCBI Taxonomy" id="1334193"/>
    <lineage>
        <taxon>Bacteria</taxon>
        <taxon>Pseudomonadati</taxon>
        <taxon>Pseudomonadota</taxon>
        <taxon>Gammaproteobacteria</taxon>
        <taxon>Enterobacterales</taxon>
        <taxon>Enterobacteriaceae</taxon>
        <taxon>Pluralibacter</taxon>
    </lineage>
</organism>
<dbReference type="GO" id="GO:0016887">
    <property type="term" value="F:ATP hydrolysis activity"/>
    <property type="evidence" value="ECO:0007669"/>
    <property type="project" value="InterPro"/>
</dbReference>
<dbReference type="Pfam" id="PF13304">
    <property type="entry name" value="AAA_21"/>
    <property type="match status" value="1"/>
</dbReference>
<dbReference type="Gene3D" id="3.40.50.300">
    <property type="entry name" value="P-loop containing nucleotide triphosphate hydrolases"/>
    <property type="match status" value="2"/>
</dbReference>
<dbReference type="EMBL" id="CP012871">
    <property type="protein sequence ID" value="ALR75233.1"/>
    <property type="molecule type" value="Genomic_DNA"/>
</dbReference>
<gene>
    <name evidence="2" type="ORF">AO703_02595</name>
</gene>
<proteinExistence type="predicted"/>
<dbReference type="PANTHER" id="PTHR43581">
    <property type="entry name" value="ATP/GTP PHOSPHATASE"/>
    <property type="match status" value="1"/>
</dbReference>
<dbReference type="PANTHER" id="PTHR43581:SF2">
    <property type="entry name" value="EXCINUCLEASE ATPASE SUBUNIT"/>
    <property type="match status" value="1"/>
</dbReference>
<dbReference type="KEGG" id="kle:AO703_02595"/>
<protein>
    <recommendedName>
        <fullName evidence="1">AAA+ ATPase domain-containing protein</fullName>
    </recommendedName>
</protein>
<dbReference type="Proteomes" id="UP000069162">
    <property type="component" value="Chromosome"/>
</dbReference>
<sequence length="463" mass="51066">MLHHGVAAVRGETIHPAMPVKIEQKIDTEAGTGFEAYRSKSQYISRIKIKNFGPIHILDLDLSLSESPQAPCFALLGENGVGKSTVLRALALALSGKAYSKRLGLNSAKLLSDGASDGEVRVSIVGGEDDIIMKLRRNRAIEFNTDTSRSLVLAYGATRLLPKGRHKAKDGEAHAKIDNLFDPFLPLSNPAEWLSTLEEGSLAEVNNVLASLMPQDHQVTVILTPETGAVSLQVGNVPGRKFDHLSDGYQSMLGMAVDIMKVLYRSGSTMESAEGVVIIDELGNHFHPAWRLQCLSALRAAFPRAQFIYSTHDPLCLRGLYAGEVTVLKRDRLGHIYALEDLPSVSRLRVEQLLSSEHFGLRSTADPQMEEDIHEYEELLGSPDRTANEDARLEELVQRLTDDRYLGATRRERLALQLLDTSGLEDVPVQPSISARELSEKTVSRLRFIMNQVSPRTDTQGNQ</sequence>
<evidence type="ECO:0000313" key="2">
    <source>
        <dbReference type="EMBL" id="ALR75233.1"/>
    </source>
</evidence>
<evidence type="ECO:0000313" key="3">
    <source>
        <dbReference type="Proteomes" id="UP000069162"/>
    </source>
</evidence>
<dbReference type="GO" id="GO:0006302">
    <property type="term" value="P:double-strand break repair"/>
    <property type="evidence" value="ECO:0007669"/>
    <property type="project" value="InterPro"/>
</dbReference>
<dbReference type="SMART" id="SM00382">
    <property type="entry name" value="AAA"/>
    <property type="match status" value="1"/>
</dbReference>
<evidence type="ECO:0000259" key="1">
    <source>
        <dbReference type="SMART" id="SM00382"/>
    </source>
</evidence>
<dbReference type="InterPro" id="IPR027417">
    <property type="entry name" value="P-loop_NTPase"/>
</dbReference>
<dbReference type="InterPro" id="IPR003593">
    <property type="entry name" value="AAA+_ATPase"/>
</dbReference>
<dbReference type="SUPFAM" id="SSF52540">
    <property type="entry name" value="P-loop containing nucleoside triphosphate hydrolases"/>
    <property type="match status" value="1"/>
</dbReference>
<dbReference type="GO" id="GO:0005524">
    <property type="term" value="F:ATP binding"/>
    <property type="evidence" value="ECO:0007669"/>
    <property type="project" value="InterPro"/>
</dbReference>